<dbReference type="NCBIfam" id="NF000592">
    <property type="entry name" value="PRK00013.1"/>
    <property type="match status" value="1"/>
</dbReference>
<dbReference type="InterPro" id="IPR002423">
    <property type="entry name" value="Cpn60/GroEL/TCP-1"/>
</dbReference>
<sequence length="543" mass="57183">MAAKDVKFSGDARDRMLRGVDVLANAVKVTLGPKGRNVVIEKSFGAPRITKDGVTVAKEIELEDKFENMGAQMVREVASKTNDLAGDGTTTATVLAQAIVREGAKAVAAGMNPMDLKRGIDSAVAAVVKDIEKRAKPVAASSEVAQVGTISANGDAAIGKMIAQAMQKVGNEGVITVEENKSLDTEVDIVEGMKFDRGYLSPYFVTNAEKMTAELEDAYILLHEKKLSGLQAMLPVLEAVVQSGKPLVIVAEDVEGEALATLVVNRLRGGLKVAAVKAPGFGDRRKAMLEDIAILTGGQLISEELGIKLENVTVKMLGRAKKVVIDKENTTIVNGAGKKPDIEARVGQIKAQIEETTSDYDREKLQERLAKLAGGVAVIRVGGATEIEVKEKKDRVEDALNATRAAVQEGIVPGGGVALLRAKKAAGRLSNDNADVQAGINIVLKALEAPIRQISENAGVEGSIVVGKILENKSETFGFDAQNEDYVDMVEKGIIDPAKVVRTALQDASSVAGLLVTTEAMVAEMPKKEAPPAMPAGGGMGGF</sequence>
<dbReference type="EC" id="5.6.1.7" evidence="7"/>
<feature type="binding site" evidence="7">
    <location>
        <position position="496"/>
    </location>
    <ligand>
        <name>ATP</name>
        <dbReference type="ChEBI" id="CHEBI:30616"/>
    </ligand>
</feature>
<keyword evidence="3 7" id="KW-0547">Nucleotide-binding</keyword>
<proteinExistence type="inferred from homology"/>
<dbReference type="InterPro" id="IPR018370">
    <property type="entry name" value="Chaperonin_Cpn60_CS"/>
</dbReference>
<dbReference type="Pfam" id="PF00118">
    <property type="entry name" value="Cpn60_TCP1"/>
    <property type="match status" value="2"/>
</dbReference>
<dbReference type="GO" id="GO:0016853">
    <property type="term" value="F:isomerase activity"/>
    <property type="evidence" value="ECO:0007669"/>
    <property type="project" value="UniProtKB-KW"/>
</dbReference>
<dbReference type="HAMAP" id="MF_00600">
    <property type="entry name" value="CH60"/>
    <property type="match status" value="1"/>
</dbReference>
<name>A0A4Q0SFB9_9BRAD</name>
<evidence type="ECO:0000256" key="3">
    <source>
        <dbReference type="ARBA" id="ARBA00022741"/>
    </source>
</evidence>
<accession>A0A4Q0SFB9</accession>
<feature type="binding site" evidence="7">
    <location>
        <begin position="87"/>
        <end position="91"/>
    </location>
    <ligand>
        <name>ATP</name>
        <dbReference type="ChEBI" id="CHEBI:30616"/>
    </ligand>
</feature>
<keyword evidence="4 7" id="KW-0067">ATP-binding</keyword>
<evidence type="ECO:0000313" key="11">
    <source>
        <dbReference type="Proteomes" id="UP000290565"/>
    </source>
</evidence>
<evidence type="ECO:0000256" key="7">
    <source>
        <dbReference type="HAMAP-Rule" id="MF_00600"/>
    </source>
</evidence>
<feature type="binding site" evidence="7">
    <location>
        <begin position="30"/>
        <end position="33"/>
    </location>
    <ligand>
        <name>ATP</name>
        <dbReference type="ChEBI" id="CHEBI:30616"/>
    </ligand>
</feature>
<dbReference type="Gene3D" id="3.50.7.10">
    <property type="entry name" value="GroEL"/>
    <property type="match status" value="1"/>
</dbReference>
<evidence type="ECO:0000256" key="1">
    <source>
        <dbReference type="ARBA" id="ARBA00006607"/>
    </source>
</evidence>
<dbReference type="PROSITE" id="PS00296">
    <property type="entry name" value="CHAPERONINS_CPN60"/>
    <property type="match status" value="1"/>
</dbReference>
<evidence type="ECO:0000256" key="5">
    <source>
        <dbReference type="ARBA" id="ARBA00023186"/>
    </source>
</evidence>
<dbReference type="AlphaFoldDB" id="A0A4Q0SFB9"/>
<dbReference type="Proteomes" id="UP000290565">
    <property type="component" value="Unassembled WGS sequence"/>
</dbReference>
<dbReference type="InterPro" id="IPR027413">
    <property type="entry name" value="GROEL-like_equatorial_sf"/>
</dbReference>
<comment type="similarity">
    <text evidence="1 7 8">Belongs to the chaperonin (HSP60) family.</text>
</comment>
<feature type="binding site" evidence="7">
    <location>
        <position position="51"/>
    </location>
    <ligand>
        <name>ATP</name>
        <dbReference type="ChEBI" id="CHEBI:30616"/>
    </ligand>
</feature>
<dbReference type="PANTHER" id="PTHR45633">
    <property type="entry name" value="60 KDA HEAT SHOCK PROTEIN, MITOCHONDRIAL"/>
    <property type="match status" value="1"/>
</dbReference>
<evidence type="ECO:0000256" key="4">
    <source>
        <dbReference type="ARBA" id="ARBA00022840"/>
    </source>
</evidence>
<comment type="caution">
    <text evidence="7">Lacks conserved residue(s) required for the propagation of feature annotation.</text>
</comment>
<dbReference type="NCBIfam" id="NF009487">
    <property type="entry name" value="PRK12849.1"/>
    <property type="match status" value="1"/>
</dbReference>
<organism evidence="10 11">
    <name type="scientific">Bradyrhizobium zhanjiangense</name>
    <dbReference type="NCBI Taxonomy" id="1325107"/>
    <lineage>
        <taxon>Bacteria</taxon>
        <taxon>Pseudomonadati</taxon>
        <taxon>Pseudomonadota</taxon>
        <taxon>Alphaproteobacteria</taxon>
        <taxon>Hyphomicrobiales</taxon>
        <taxon>Nitrobacteraceae</taxon>
        <taxon>Bradyrhizobium</taxon>
    </lineage>
</organism>
<comment type="caution">
    <text evidence="10">The sequence shown here is derived from an EMBL/GenBank/DDBJ whole genome shotgun (WGS) entry which is preliminary data.</text>
</comment>
<comment type="function">
    <text evidence="7 9">Together with its co-chaperonin GroES, plays an essential role in assisting protein folding. The GroEL-GroES system forms a nano-cage that allows encapsulation of the non-native substrate proteins and provides a physical environment optimized to promote and accelerate protein folding.</text>
</comment>
<dbReference type="InterPro" id="IPR027410">
    <property type="entry name" value="TCP-1-like_intermed_sf"/>
</dbReference>
<dbReference type="GO" id="GO:0005524">
    <property type="term" value="F:ATP binding"/>
    <property type="evidence" value="ECO:0007669"/>
    <property type="project" value="UniProtKB-UniRule"/>
</dbReference>
<dbReference type="FunFam" id="3.50.7.10:FF:000001">
    <property type="entry name" value="60 kDa chaperonin"/>
    <property type="match status" value="1"/>
</dbReference>
<keyword evidence="6 7" id="KW-0413">Isomerase</keyword>
<evidence type="ECO:0000256" key="6">
    <source>
        <dbReference type="ARBA" id="ARBA00023235"/>
    </source>
</evidence>
<dbReference type="InterPro" id="IPR027409">
    <property type="entry name" value="GroEL-like_apical_dom_sf"/>
</dbReference>
<dbReference type="GO" id="GO:0051082">
    <property type="term" value="F:unfolded protein binding"/>
    <property type="evidence" value="ECO:0007669"/>
    <property type="project" value="UniProtKB-UniRule"/>
</dbReference>
<dbReference type="Gene3D" id="3.30.260.10">
    <property type="entry name" value="TCP-1-like chaperonin intermediate domain"/>
    <property type="match status" value="1"/>
</dbReference>
<protein>
    <recommendedName>
        <fullName evidence="7">Chaperonin GroEL</fullName>
        <ecNumber evidence="7">5.6.1.7</ecNumber>
    </recommendedName>
    <alternativeName>
        <fullName evidence="7">60 kDa chaperonin</fullName>
    </alternativeName>
    <alternativeName>
        <fullName evidence="7">Chaperonin-60</fullName>
        <shortName evidence="7">Cpn60</shortName>
    </alternativeName>
</protein>
<dbReference type="GO" id="GO:0140662">
    <property type="term" value="F:ATP-dependent protein folding chaperone"/>
    <property type="evidence" value="ECO:0007669"/>
    <property type="project" value="InterPro"/>
</dbReference>
<reference evidence="10 11" key="1">
    <citation type="submission" date="2015-04" db="EMBL/GenBank/DDBJ databases">
        <title>Comparative genomics of rhizobia nodulating Arachis hypogaea in China.</title>
        <authorList>
            <person name="Li Y."/>
        </authorList>
    </citation>
    <scope>NUCLEOTIDE SEQUENCE [LARGE SCALE GENOMIC DNA]</scope>
    <source>
        <strain evidence="10 11">CCBAU 51787</strain>
    </source>
</reference>
<dbReference type="NCBIfam" id="NF009489">
    <property type="entry name" value="PRK12851.1"/>
    <property type="match status" value="1"/>
</dbReference>
<comment type="subunit">
    <text evidence="7 9">Forms a cylinder of 14 subunits composed of two heptameric rings stacked back-to-back. Interacts with the co-chaperonin GroES.</text>
</comment>
<gene>
    <name evidence="7 10" type="primary">groEL</name>
    <name evidence="7" type="synonym">groL</name>
    <name evidence="10" type="ORF">XH94_26095</name>
</gene>
<keyword evidence="5 7" id="KW-0143">Chaperone</keyword>
<evidence type="ECO:0000313" key="10">
    <source>
        <dbReference type="EMBL" id="RXH35506.1"/>
    </source>
</evidence>
<dbReference type="SUPFAM" id="SSF48592">
    <property type="entry name" value="GroEL equatorial domain-like"/>
    <property type="match status" value="1"/>
</dbReference>
<dbReference type="NCBIfam" id="NF009488">
    <property type="entry name" value="PRK12850.1"/>
    <property type="match status" value="1"/>
</dbReference>
<dbReference type="CDD" id="cd03344">
    <property type="entry name" value="GroEL"/>
    <property type="match status" value="1"/>
</dbReference>
<dbReference type="RefSeq" id="WP_128946411.1">
    <property type="nucleotide sequence ID" value="NZ_LBJM01000071.1"/>
</dbReference>
<comment type="subcellular location">
    <subcellularLocation>
        <location evidence="7">Cytoplasm</location>
    </subcellularLocation>
</comment>
<keyword evidence="2 7" id="KW-0963">Cytoplasm</keyword>
<dbReference type="FunFam" id="1.10.560.10:FF:000001">
    <property type="entry name" value="60 kDa chaperonin"/>
    <property type="match status" value="1"/>
</dbReference>
<dbReference type="SUPFAM" id="SSF54849">
    <property type="entry name" value="GroEL-intermediate domain like"/>
    <property type="match status" value="1"/>
</dbReference>
<dbReference type="GO" id="GO:0005737">
    <property type="term" value="C:cytoplasm"/>
    <property type="evidence" value="ECO:0007669"/>
    <property type="project" value="UniProtKB-SubCell"/>
</dbReference>
<dbReference type="SUPFAM" id="SSF52029">
    <property type="entry name" value="GroEL apical domain-like"/>
    <property type="match status" value="1"/>
</dbReference>
<dbReference type="InterPro" id="IPR001844">
    <property type="entry name" value="Cpn60/GroEL"/>
</dbReference>
<evidence type="ECO:0000256" key="2">
    <source>
        <dbReference type="ARBA" id="ARBA00022490"/>
    </source>
</evidence>
<evidence type="ECO:0000256" key="9">
    <source>
        <dbReference type="RuleBase" id="RU000419"/>
    </source>
</evidence>
<dbReference type="NCBIfam" id="TIGR02348">
    <property type="entry name" value="GroEL"/>
    <property type="match status" value="1"/>
</dbReference>
<evidence type="ECO:0000256" key="8">
    <source>
        <dbReference type="RuleBase" id="RU000418"/>
    </source>
</evidence>
<dbReference type="EMBL" id="LBJM01000071">
    <property type="protein sequence ID" value="RXH35506.1"/>
    <property type="molecule type" value="Genomic_DNA"/>
</dbReference>
<dbReference type="GO" id="GO:0042026">
    <property type="term" value="P:protein refolding"/>
    <property type="evidence" value="ECO:0007669"/>
    <property type="project" value="UniProtKB-UniRule"/>
</dbReference>
<dbReference type="Gene3D" id="1.10.560.10">
    <property type="entry name" value="GroEL-like equatorial domain"/>
    <property type="match status" value="1"/>
</dbReference>
<dbReference type="PRINTS" id="PR00298">
    <property type="entry name" value="CHAPERONIN60"/>
</dbReference>
<feature type="binding site" evidence="7">
    <location>
        <position position="415"/>
    </location>
    <ligand>
        <name>ATP</name>
        <dbReference type="ChEBI" id="CHEBI:30616"/>
    </ligand>
</feature>